<dbReference type="GO" id="GO:0008987">
    <property type="term" value="F:quinolinate synthetase A activity"/>
    <property type="evidence" value="ECO:0007669"/>
    <property type="project" value="UniProtKB-UniRule"/>
</dbReference>
<dbReference type="GO" id="GO:0051539">
    <property type="term" value="F:4 iron, 4 sulfur cluster binding"/>
    <property type="evidence" value="ECO:0007669"/>
    <property type="project" value="UniProtKB-KW"/>
</dbReference>
<evidence type="ECO:0000256" key="5">
    <source>
        <dbReference type="ARBA" id="ARBA00022642"/>
    </source>
</evidence>
<dbReference type="InterPro" id="IPR023066">
    <property type="entry name" value="Quinolinate_synth_type2"/>
</dbReference>
<dbReference type="HAMAP" id="MF_00568">
    <property type="entry name" value="NadA_type2"/>
    <property type="match status" value="1"/>
</dbReference>
<gene>
    <name evidence="12" type="primary">nadA</name>
    <name evidence="13" type="ORF">CH333_05475</name>
</gene>
<evidence type="ECO:0000313" key="13">
    <source>
        <dbReference type="EMBL" id="OYD15554.1"/>
    </source>
</evidence>
<dbReference type="EC" id="2.5.1.72" evidence="3 12"/>
<dbReference type="Gene3D" id="3.40.50.10800">
    <property type="entry name" value="NadA-like"/>
    <property type="match status" value="3"/>
</dbReference>
<dbReference type="GO" id="GO:0046872">
    <property type="term" value="F:metal ion binding"/>
    <property type="evidence" value="ECO:0007669"/>
    <property type="project" value="UniProtKB-KW"/>
</dbReference>
<evidence type="ECO:0000256" key="1">
    <source>
        <dbReference type="ARBA" id="ARBA00003791"/>
    </source>
</evidence>
<comment type="pathway">
    <text evidence="2 12">Cofactor biosynthesis; NAD(+) biosynthesis; quinolinate from iminoaspartate: step 1/1.</text>
</comment>
<proteinExistence type="inferred from homology"/>
<feature type="binding site" evidence="12">
    <location>
        <position position="83"/>
    </location>
    <ligand>
        <name>[4Fe-4S] cluster</name>
        <dbReference type="ChEBI" id="CHEBI:49883"/>
    </ligand>
</feature>
<comment type="catalytic activity">
    <reaction evidence="10">
        <text>iminosuccinate + dihydroxyacetone phosphate = quinolinate + phosphate + 2 H2O + H(+)</text>
        <dbReference type="Rhea" id="RHEA:25888"/>
        <dbReference type="ChEBI" id="CHEBI:15377"/>
        <dbReference type="ChEBI" id="CHEBI:15378"/>
        <dbReference type="ChEBI" id="CHEBI:29959"/>
        <dbReference type="ChEBI" id="CHEBI:43474"/>
        <dbReference type="ChEBI" id="CHEBI:57642"/>
        <dbReference type="ChEBI" id="CHEBI:77875"/>
        <dbReference type="EC" id="2.5.1.72"/>
    </reaction>
    <physiologicalReaction direction="left-to-right" evidence="10">
        <dbReference type="Rhea" id="RHEA:25889"/>
    </physiologicalReaction>
</comment>
<evidence type="ECO:0000256" key="7">
    <source>
        <dbReference type="ARBA" id="ARBA00022723"/>
    </source>
</evidence>
<evidence type="ECO:0000256" key="9">
    <source>
        <dbReference type="ARBA" id="ARBA00023014"/>
    </source>
</evidence>
<feature type="binding site" evidence="12">
    <location>
        <position position="256"/>
    </location>
    <ligand>
        <name>[4Fe-4S] cluster</name>
        <dbReference type="ChEBI" id="CHEBI:49883"/>
    </ligand>
</feature>
<dbReference type="PANTHER" id="PTHR30573">
    <property type="entry name" value="QUINOLINATE SYNTHETASE A"/>
    <property type="match status" value="1"/>
</dbReference>
<dbReference type="GO" id="GO:0005737">
    <property type="term" value="C:cytoplasm"/>
    <property type="evidence" value="ECO:0007669"/>
    <property type="project" value="UniProtKB-SubCell"/>
</dbReference>
<dbReference type="InterPro" id="IPR036094">
    <property type="entry name" value="NadA_sf"/>
</dbReference>
<dbReference type="NCBIfam" id="TIGR00550">
    <property type="entry name" value="nadA"/>
    <property type="match status" value="1"/>
</dbReference>
<feature type="binding site" evidence="12">
    <location>
        <position position="38"/>
    </location>
    <ligand>
        <name>iminosuccinate</name>
        <dbReference type="ChEBI" id="CHEBI:77875"/>
    </ligand>
</feature>
<comment type="function">
    <text evidence="1 12">Catalyzes the condensation of iminoaspartate with dihydroxyacetone phosphate to form quinolinate.</text>
</comment>
<evidence type="ECO:0000256" key="6">
    <source>
        <dbReference type="ARBA" id="ARBA00022679"/>
    </source>
</evidence>
<dbReference type="UniPathway" id="UPA00253">
    <property type="reaction ID" value="UER00327"/>
</dbReference>
<keyword evidence="9 12" id="KW-0411">Iron-sulfur</keyword>
<keyword evidence="5 12" id="KW-0662">Pyridine nucleotide biosynthesis</keyword>
<comment type="caution">
    <text evidence="13">The sequence shown here is derived from an EMBL/GenBank/DDBJ whole genome shotgun (WGS) entry which is preliminary data.</text>
</comment>
<protein>
    <recommendedName>
        <fullName evidence="11 12">Quinolinate synthase</fullName>
        <ecNumber evidence="3 12">2.5.1.72</ecNumber>
    </recommendedName>
</protein>
<evidence type="ECO:0000256" key="8">
    <source>
        <dbReference type="ARBA" id="ARBA00023004"/>
    </source>
</evidence>
<comment type="cofactor">
    <cofactor evidence="12">
        <name>[4Fe-4S] cluster</name>
        <dbReference type="ChEBI" id="CHEBI:49883"/>
    </cofactor>
    <text evidence="12">Binds 1 [4Fe-4S] cluster per subunit.</text>
</comment>
<name>A0A235BTJ5_UNCW3</name>
<evidence type="ECO:0000256" key="12">
    <source>
        <dbReference type="HAMAP-Rule" id="MF_00568"/>
    </source>
</evidence>
<feature type="binding site" evidence="12">
    <location>
        <begin position="109"/>
        <end position="111"/>
    </location>
    <ligand>
        <name>iminosuccinate</name>
        <dbReference type="ChEBI" id="CHEBI:77875"/>
    </ligand>
</feature>
<dbReference type="GO" id="GO:0034628">
    <property type="term" value="P:'de novo' NAD+ biosynthetic process from L-aspartate"/>
    <property type="evidence" value="ECO:0007669"/>
    <property type="project" value="TreeGrafter"/>
</dbReference>
<feature type="binding site" evidence="12">
    <location>
        <position position="126"/>
    </location>
    <ligand>
        <name>iminosuccinate</name>
        <dbReference type="ChEBI" id="CHEBI:77875"/>
    </ligand>
</feature>
<dbReference type="EMBL" id="NOZQ01000111">
    <property type="protein sequence ID" value="OYD15554.1"/>
    <property type="molecule type" value="Genomic_DNA"/>
</dbReference>
<evidence type="ECO:0000313" key="14">
    <source>
        <dbReference type="Proteomes" id="UP000215215"/>
    </source>
</evidence>
<keyword evidence="4 12" id="KW-0004">4Fe-4S</keyword>
<feature type="binding site" evidence="12">
    <location>
        <begin position="194"/>
        <end position="196"/>
    </location>
    <ligand>
        <name>iminosuccinate</name>
        <dbReference type="ChEBI" id="CHEBI:77875"/>
    </ligand>
</feature>
<evidence type="ECO:0000256" key="2">
    <source>
        <dbReference type="ARBA" id="ARBA00005065"/>
    </source>
</evidence>
<accession>A0A235BTJ5</accession>
<dbReference type="Pfam" id="PF02445">
    <property type="entry name" value="NadA"/>
    <property type="match status" value="1"/>
</dbReference>
<dbReference type="InterPro" id="IPR003473">
    <property type="entry name" value="NadA"/>
</dbReference>
<evidence type="ECO:0000256" key="10">
    <source>
        <dbReference type="ARBA" id="ARBA00050125"/>
    </source>
</evidence>
<keyword evidence="6 12" id="KW-0808">Transferase</keyword>
<dbReference type="NCBIfam" id="NF006878">
    <property type="entry name" value="PRK09375.1-2"/>
    <property type="match status" value="1"/>
</dbReference>
<keyword evidence="12" id="KW-0963">Cytoplasm</keyword>
<keyword evidence="8 12" id="KW-0408">Iron</keyword>
<feature type="binding site" evidence="12">
    <location>
        <position position="211"/>
    </location>
    <ligand>
        <name>iminosuccinate</name>
        <dbReference type="ChEBI" id="CHEBI:77875"/>
    </ligand>
</feature>
<dbReference type="FunFam" id="3.40.50.10800:FF:000001">
    <property type="entry name" value="Quinolinate synthase A"/>
    <property type="match status" value="1"/>
</dbReference>
<dbReference type="SUPFAM" id="SSF142754">
    <property type="entry name" value="NadA-like"/>
    <property type="match status" value="1"/>
</dbReference>
<organism evidence="13 14">
    <name type="scientific">candidate division WOR-3 bacterium JGI_Cruoil_03_44_89</name>
    <dbReference type="NCBI Taxonomy" id="1973748"/>
    <lineage>
        <taxon>Bacteria</taxon>
        <taxon>Bacteria division WOR-3</taxon>
    </lineage>
</organism>
<evidence type="ECO:0000256" key="4">
    <source>
        <dbReference type="ARBA" id="ARBA00022485"/>
    </source>
</evidence>
<keyword evidence="7 12" id="KW-0479">Metal-binding</keyword>
<feature type="binding site" evidence="12">
    <location>
        <position position="21"/>
    </location>
    <ligand>
        <name>iminosuccinate</name>
        <dbReference type="ChEBI" id="CHEBI:77875"/>
    </ligand>
</feature>
<dbReference type="Proteomes" id="UP000215215">
    <property type="component" value="Unassembled WGS sequence"/>
</dbReference>
<feature type="binding site" evidence="12">
    <location>
        <position position="168"/>
    </location>
    <ligand>
        <name>[4Fe-4S] cluster</name>
        <dbReference type="ChEBI" id="CHEBI:49883"/>
    </ligand>
</feature>
<comment type="similarity">
    <text evidence="12">Belongs to the quinolinate synthase family. Type 2 subfamily.</text>
</comment>
<sequence>MHIKEEIERLKKKKNAVILVHNYQIPEVQELADLLGDSLDLSRRASETDADIIVFAGVRFMAETAKILSPQKKVLLTGRSAGCPLAEMITIPELMYMKERHPDAKVVSYVNTTAEIKSESYICCTSANAVKVVNSVDSKRILFVPDRNLASWVSRFTDREIIPANGFCYVHEQFTGEDVVMARVRYPDAAIIVHPECRKEVANLADEVFSTGGMVNFAKKTDKKVIIIGTEEGIISRLKRENPEKEFYSLGPKRICLDMKKTKLESVLQTLEEEKYEITIPEDVMERAMVALERMLSVS</sequence>
<dbReference type="AlphaFoldDB" id="A0A235BTJ5"/>
<dbReference type="PANTHER" id="PTHR30573:SF0">
    <property type="entry name" value="QUINOLINATE SYNTHASE, CHLOROPLASTIC"/>
    <property type="match status" value="1"/>
</dbReference>
<reference evidence="13 14" key="1">
    <citation type="submission" date="2017-07" db="EMBL/GenBank/DDBJ databases">
        <title>Recovery of genomes from metagenomes via a dereplication, aggregation, and scoring strategy.</title>
        <authorList>
            <person name="Sieber C.M."/>
            <person name="Probst A.J."/>
            <person name="Sharrar A."/>
            <person name="Thomas B.C."/>
            <person name="Hess M."/>
            <person name="Tringe S.G."/>
            <person name="Banfield J.F."/>
        </authorList>
    </citation>
    <scope>NUCLEOTIDE SEQUENCE [LARGE SCALE GENOMIC DNA]</scope>
    <source>
        <strain evidence="13">JGI_Cruoil_03_44_89</strain>
    </source>
</reference>
<evidence type="ECO:0000256" key="11">
    <source>
        <dbReference type="ARBA" id="ARBA00073059"/>
    </source>
</evidence>
<comment type="subcellular location">
    <subcellularLocation>
        <location evidence="12">Cytoplasm</location>
    </subcellularLocation>
</comment>
<evidence type="ECO:0000256" key="3">
    <source>
        <dbReference type="ARBA" id="ARBA00012669"/>
    </source>
</evidence>